<dbReference type="EMBL" id="BEWI01000031">
    <property type="protein sequence ID" value="GAY21588.1"/>
    <property type="molecule type" value="Genomic_DNA"/>
</dbReference>
<name>A0A292ZEQ2_SPHSA</name>
<dbReference type="Proteomes" id="UP000221538">
    <property type="component" value="Unassembled WGS sequence"/>
</dbReference>
<feature type="compositionally biased region" description="Basic residues" evidence="1">
    <location>
        <begin position="162"/>
        <end position="172"/>
    </location>
</feature>
<comment type="caution">
    <text evidence="2">The sequence shown here is derived from an EMBL/GenBank/DDBJ whole genome shotgun (WGS) entry which is preliminary data.</text>
</comment>
<sequence>MGNSVQASHYLVKAAHRTTEANYFGFGVARDRLSHRPGHVQHEHHIGIRQAHFGVASDLDCFGINAENPHDRHRQRHRRRAGNLSRGLAERSHHRSAAIGAWPEIGVEHPVCGIQRLVVVGGPCAAAHGFAAGKCAGVAGLLQPRLRQIDAAHVDTAADQSHKRKDSSRHHGQGIPRLIVIKPHQNEQRALDPVAHNPLCLYLPRTPNSGRAAPCPSRGSCQDHYAGWG</sequence>
<evidence type="ECO:0000313" key="2">
    <source>
        <dbReference type="EMBL" id="GAY21588.1"/>
    </source>
</evidence>
<protein>
    <submittedName>
        <fullName evidence="2">Uncharacterized protein</fullName>
    </submittedName>
</protein>
<organism evidence="2 3">
    <name type="scientific">Sphingobium fuliginis (strain ATCC 27551)</name>
    <dbReference type="NCBI Taxonomy" id="336203"/>
    <lineage>
        <taxon>Bacteria</taxon>
        <taxon>Pseudomonadati</taxon>
        <taxon>Pseudomonadota</taxon>
        <taxon>Alphaproteobacteria</taxon>
        <taxon>Sphingomonadales</taxon>
        <taxon>Sphingomonadaceae</taxon>
        <taxon>Sphingobium</taxon>
    </lineage>
</organism>
<feature type="region of interest" description="Disordered" evidence="1">
    <location>
        <begin position="68"/>
        <end position="90"/>
    </location>
</feature>
<reference evidence="2 3" key="2">
    <citation type="journal article" date="2013" name="Environ. Sci. Technol.">
        <title>The 4-tert-butylphenol-utilizing bacterium Sphingobium fuliginis OMI can degrade bisphenols via phenolic ring hydroxylation and meta-cleavage pathway.</title>
        <authorList>
            <person name="Ogata Y."/>
            <person name="Goda S."/>
            <person name="Toyama T."/>
            <person name="Sei K."/>
            <person name="Ike M."/>
        </authorList>
    </citation>
    <scope>NUCLEOTIDE SEQUENCE [LARGE SCALE GENOMIC DNA]</scope>
    <source>
        <strain evidence="2 3">OMI</strain>
    </source>
</reference>
<feature type="compositionally biased region" description="Basic residues" evidence="1">
    <location>
        <begin position="71"/>
        <end position="81"/>
    </location>
</feature>
<evidence type="ECO:0000313" key="3">
    <source>
        <dbReference type="Proteomes" id="UP000221538"/>
    </source>
</evidence>
<feature type="region of interest" description="Disordered" evidence="1">
    <location>
        <begin position="154"/>
        <end position="175"/>
    </location>
</feature>
<dbReference type="AlphaFoldDB" id="A0A292ZEQ2"/>
<accession>A0A292ZEQ2</accession>
<reference evidence="2 3" key="1">
    <citation type="journal article" date="2013" name="Biodegradation">
        <title>Occurrence of 4-tert-butylphenol (4-t-BP) biodegradation in an aquatic sample caused by the presence of Spirodela polyrrhiza and isolation of a 4-t-BP-utilizing bacterium.</title>
        <authorList>
            <person name="Ogata Y."/>
            <person name="Toyama T."/>
            <person name="Yu N."/>
            <person name="Wang X."/>
            <person name="Sei K."/>
            <person name="Ike M."/>
        </authorList>
    </citation>
    <scope>NUCLEOTIDE SEQUENCE [LARGE SCALE GENOMIC DNA]</scope>
    <source>
        <strain evidence="2 3">OMI</strain>
    </source>
</reference>
<proteinExistence type="predicted"/>
<evidence type="ECO:0000256" key="1">
    <source>
        <dbReference type="SAM" id="MobiDB-lite"/>
    </source>
</evidence>
<gene>
    <name evidence="2" type="ORF">SFOMI_2137</name>
</gene>